<dbReference type="VEuPathDB" id="VectorBase:AALB014798"/>
<name>A0A182FYX0_ANOAL</name>
<dbReference type="Proteomes" id="UP000069272">
    <property type="component" value="Chromosome 2R"/>
</dbReference>
<reference evidence="1 2" key="1">
    <citation type="journal article" date="2017" name="G3 (Bethesda)">
        <title>The Physical Genome Mapping of Anopheles albimanus Corrected Scaffold Misassemblies and Identified Interarm Rearrangements in Genus Anopheles.</title>
        <authorList>
            <person name="Artemov G.N."/>
            <person name="Peery A.N."/>
            <person name="Jiang X."/>
            <person name="Tu Z."/>
            <person name="Stegniy V.N."/>
            <person name="Sharakhova M.V."/>
            <person name="Sharakhov I.V."/>
        </authorList>
    </citation>
    <scope>NUCLEOTIDE SEQUENCE [LARGE SCALE GENOMIC DNA]</scope>
    <source>
        <strain evidence="1 2">ALBI9_A</strain>
    </source>
</reference>
<keyword evidence="2" id="KW-1185">Reference proteome</keyword>
<dbReference type="EnsemblMetazoa" id="AALB014798-RA">
    <property type="protein sequence ID" value="AALB014798-PA"/>
    <property type="gene ID" value="AALB014798"/>
</dbReference>
<protein>
    <submittedName>
        <fullName evidence="1">Uncharacterized protein</fullName>
    </submittedName>
</protein>
<evidence type="ECO:0000313" key="2">
    <source>
        <dbReference type="Proteomes" id="UP000069272"/>
    </source>
</evidence>
<proteinExistence type="predicted"/>
<organism evidence="1 2">
    <name type="scientific">Anopheles albimanus</name>
    <name type="common">New world malaria mosquito</name>
    <dbReference type="NCBI Taxonomy" id="7167"/>
    <lineage>
        <taxon>Eukaryota</taxon>
        <taxon>Metazoa</taxon>
        <taxon>Ecdysozoa</taxon>
        <taxon>Arthropoda</taxon>
        <taxon>Hexapoda</taxon>
        <taxon>Insecta</taxon>
        <taxon>Pterygota</taxon>
        <taxon>Neoptera</taxon>
        <taxon>Endopterygota</taxon>
        <taxon>Diptera</taxon>
        <taxon>Nematocera</taxon>
        <taxon>Culicoidea</taxon>
        <taxon>Culicidae</taxon>
        <taxon>Anophelinae</taxon>
        <taxon>Anopheles</taxon>
    </lineage>
</organism>
<reference evidence="1" key="2">
    <citation type="submission" date="2022-08" db="UniProtKB">
        <authorList>
            <consortium name="EnsemblMetazoa"/>
        </authorList>
    </citation>
    <scope>IDENTIFICATION</scope>
    <source>
        <strain evidence="1">STECLA/ALBI9_A</strain>
    </source>
</reference>
<sequence length="43" mass="4768">MPAFREEHRLYGIPGKVAQEPEIPEVLGGADAKPPNLVHYVLE</sequence>
<dbReference type="AlphaFoldDB" id="A0A182FYX0"/>
<evidence type="ECO:0000313" key="1">
    <source>
        <dbReference type="EnsemblMetazoa" id="AALB014798-PA"/>
    </source>
</evidence>
<accession>A0A182FYX0</accession>